<feature type="domain" description="Anaphase-promoting complex subunit 4-like WD40" evidence="7">
    <location>
        <begin position="74"/>
        <end position="125"/>
    </location>
</feature>
<evidence type="ECO:0000259" key="7">
    <source>
        <dbReference type="Pfam" id="PF12894"/>
    </source>
</evidence>
<dbReference type="Gene3D" id="2.130.10.10">
    <property type="entry name" value="YVTN repeat-like/Quinoprotein amine dehydrogenase"/>
    <property type="match status" value="1"/>
</dbReference>
<dbReference type="GO" id="GO:0005680">
    <property type="term" value="C:anaphase-promoting complex"/>
    <property type="evidence" value="ECO:0007669"/>
    <property type="project" value="TreeGrafter"/>
</dbReference>
<organism evidence="8">
    <name type="scientific">Nymphaea colorata</name>
    <name type="common">pocket water lily</name>
    <dbReference type="NCBI Taxonomy" id="210225"/>
    <lineage>
        <taxon>Eukaryota</taxon>
        <taxon>Viridiplantae</taxon>
        <taxon>Streptophyta</taxon>
        <taxon>Embryophyta</taxon>
        <taxon>Tracheophyta</taxon>
        <taxon>Spermatophyta</taxon>
        <taxon>Magnoliopsida</taxon>
        <taxon>Nymphaeales</taxon>
        <taxon>Nymphaeaceae</taxon>
        <taxon>Nymphaea</taxon>
    </lineage>
</organism>
<dbReference type="EMBL" id="LR721971">
    <property type="protein sequence ID" value="VVW85944.1"/>
    <property type="molecule type" value="Genomic_DNA"/>
</dbReference>
<evidence type="ECO:0000256" key="4">
    <source>
        <dbReference type="ARBA" id="ARBA00022776"/>
    </source>
</evidence>
<evidence type="ECO:0000313" key="8">
    <source>
        <dbReference type="EMBL" id="VVW85944.1"/>
    </source>
</evidence>
<dbReference type="InterPro" id="IPR024977">
    <property type="entry name" value="Apc4-like_WD40_dom"/>
</dbReference>
<dbReference type="AlphaFoldDB" id="A0A5K1HL67"/>
<reference evidence="8" key="1">
    <citation type="submission" date="2019-09" db="EMBL/GenBank/DDBJ databases">
        <authorList>
            <person name="Zhang L."/>
        </authorList>
    </citation>
    <scope>NUCLEOTIDE SEQUENCE</scope>
</reference>
<evidence type="ECO:0000256" key="6">
    <source>
        <dbReference type="ARBA" id="ARBA00023425"/>
    </source>
</evidence>
<sequence length="162" mass="18065">MSTVKHLLATNCQQTETKTAKRNIHLSPEKVLDAPDILDDYYLNLLDWSSKGTLSIGLGTRVYLYTPASIRELTQKEDEYICSVSSNPQAEMLAVGLSKGTVEIYDIERETLVRTLRGHADRVSSSAFTFGMLFTGSKDTKIISHDVRAHQSTISKYIGHRG</sequence>
<comment type="function">
    <text evidence="6">Component of the anaphase promoting complex/cyclosome (APC/C), a cell cycle-regulated E3 ubiquitin-protein ligase complex that controls progression through mitosis and the G1 phase of the cell cycle.</text>
</comment>
<dbReference type="InterPro" id="IPR033010">
    <property type="entry name" value="Cdc20/Fizzy"/>
</dbReference>
<evidence type="ECO:0000256" key="1">
    <source>
        <dbReference type="ARBA" id="ARBA00022574"/>
    </source>
</evidence>
<proteinExistence type="predicted"/>
<keyword evidence="2" id="KW-0132">Cell division</keyword>
<dbReference type="InterPro" id="IPR036322">
    <property type="entry name" value="WD40_repeat_dom_sf"/>
</dbReference>
<dbReference type="OMA" id="KEDEYIC"/>
<evidence type="ECO:0000256" key="2">
    <source>
        <dbReference type="ARBA" id="ARBA00022618"/>
    </source>
</evidence>
<dbReference type="PANTHER" id="PTHR19918:SF8">
    <property type="entry name" value="FI02843P"/>
    <property type="match status" value="1"/>
</dbReference>
<gene>
    <name evidence="8" type="ORF">NYM_LOCUS29377</name>
</gene>
<protein>
    <recommendedName>
        <fullName evidence="7">Anaphase-promoting complex subunit 4-like WD40 domain-containing protein</fullName>
    </recommendedName>
</protein>
<name>A0A5K1HL67_9MAGN</name>
<keyword evidence="3" id="KW-0677">Repeat</keyword>
<dbReference type="GO" id="GO:1905786">
    <property type="term" value="P:positive regulation of anaphase-promoting complex-dependent catabolic process"/>
    <property type="evidence" value="ECO:0007669"/>
    <property type="project" value="TreeGrafter"/>
</dbReference>
<dbReference type="GO" id="GO:0031145">
    <property type="term" value="P:anaphase-promoting complex-dependent catabolic process"/>
    <property type="evidence" value="ECO:0007669"/>
    <property type="project" value="TreeGrafter"/>
</dbReference>
<dbReference type="GO" id="GO:0010997">
    <property type="term" value="F:anaphase-promoting complex binding"/>
    <property type="evidence" value="ECO:0007669"/>
    <property type="project" value="InterPro"/>
</dbReference>
<keyword evidence="5" id="KW-0131">Cell cycle</keyword>
<keyword evidence="4" id="KW-0498">Mitosis</keyword>
<evidence type="ECO:0000256" key="3">
    <source>
        <dbReference type="ARBA" id="ARBA00022737"/>
    </source>
</evidence>
<dbReference type="PANTHER" id="PTHR19918">
    <property type="entry name" value="CELL DIVISION CYCLE 20 CDC20 FIZZY -RELATED"/>
    <property type="match status" value="1"/>
</dbReference>
<dbReference type="InterPro" id="IPR001680">
    <property type="entry name" value="WD40_rpt"/>
</dbReference>
<dbReference type="GO" id="GO:1990757">
    <property type="term" value="F:ubiquitin ligase activator activity"/>
    <property type="evidence" value="ECO:0007669"/>
    <property type="project" value="TreeGrafter"/>
</dbReference>
<dbReference type="OrthoDB" id="5580488at2759"/>
<accession>A0A5K1HL67</accession>
<dbReference type="SMART" id="SM00320">
    <property type="entry name" value="WD40"/>
    <property type="match status" value="2"/>
</dbReference>
<dbReference type="GO" id="GO:0051301">
    <property type="term" value="P:cell division"/>
    <property type="evidence" value="ECO:0007669"/>
    <property type="project" value="UniProtKB-KW"/>
</dbReference>
<dbReference type="Pfam" id="PF12894">
    <property type="entry name" value="ANAPC4_WD40"/>
    <property type="match status" value="1"/>
</dbReference>
<evidence type="ECO:0000256" key="5">
    <source>
        <dbReference type="ARBA" id="ARBA00023306"/>
    </source>
</evidence>
<keyword evidence="1" id="KW-0853">WD repeat</keyword>
<dbReference type="InterPro" id="IPR015943">
    <property type="entry name" value="WD40/YVTN_repeat-like_dom_sf"/>
</dbReference>
<dbReference type="SUPFAM" id="SSF50978">
    <property type="entry name" value="WD40 repeat-like"/>
    <property type="match status" value="1"/>
</dbReference>